<dbReference type="GeneID" id="2904748"/>
<gene>
    <name evidence="7" type="ordered locus">DEHA2G07370g</name>
</gene>
<evidence type="ECO:0000313" key="7">
    <source>
        <dbReference type="EMBL" id="CAG90329.2"/>
    </source>
</evidence>
<dbReference type="HOGENOM" id="CLU_059028_1_1_1"/>
<evidence type="ECO:0000259" key="6">
    <source>
        <dbReference type="Pfam" id="PF08547"/>
    </source>
</evidence>
<keyword evidence="3" id="KW-0496">Mitochondrion</keyword>
<dbReference type="eggNOG" id="KOG2435">
    <property type="taxonomic scope" value="Eukaryota"/>
</dbReference>
<keyword evidence="8" id="KW-1185">Reference proteome</keyword>
<evidence type="ECO:0000256" key="2">
    <source>
        <dbReference type="ARBA" id="ARBA00007884"/>
    </source>
</evidence>
<reference evidence="7 8" key="1">
    <citation type="journal article" date="2004" name="Nature">
        <title>Genome evolution in yeasts.</title>
        <authorList>
            <consortium name="Genolevures"/>
            <person name="Dujon B."/>
            <person name="Sherman D."/>
            <person name="Fischer G."/>
            <person name="Durrens P."/>
            <person name="Casaregola S."/>
            <person name="Lafontaine I."/>
            <person name="de Montigny J."/>
            <person name="Marck C."/>
            <person name="Neuveglise C."/>
            <person name="Talla E."/>
            <person name="Goffard N."/>
            <person name="Frangeul L."/>
            <person name="Aigle M."/>
            <person name="Anthouard V."/>
            <person name="Babour A."/>
            <person name="Barbe V."/>
            <person name="Barnay S."/>
            <person name="Blanchin S."/>
            <person name="Beckerich J.M."/>
            <person name="Beyne E."/>
            <person name="Bleykasten C."/>
            <person name="Boisrame A."/>
            <person name="Boyer J."/>
            <person name="Cattolico L."/>
            <person name="Confanioleri F."/>
            <person name="de Daruvar A."/>
            <person name="Despons L."/>
            <person name="Fabre E."/>
            <person name="Fairhead C."/>
            <person name="Ferry-Dumazet H."/>
            <person name="Groppi A."/>
            <person name="Hantraye F."/>
            <person name="Hennequin C."/>
            <person name="Jauniaux N."/>
            <person name="Joyet P."/>
            <person name="Kachouri R."/>
            <person name="Kerrest A."/>
            <person name="Koszul R."/>
            <person name="Lemaire M."/>
            <person name="Lesur I."/>
            <person name="Ma L."/>
            <person name="Muller H."/>
            <person name="Nicaud J.M."/>
            <person name="Nikolski M."/>
            <person name="Oztas S."/>
            <person name="Ozier-Kalogeropoulos O."/>
            <person name="Pellenz S."/>
            <person name="Potier S."/>
            <person name="Richard G.F."/>
            <person name="Straub M.L."/>
            <person name="Suleau A."/>
            <person name="Swennene D."/>
            <person name="Tekaia F."/>
            <person name="Wesolowski-Louvel M."/>
            <person name="Westhof E."/>
            <person name="Wirth B."/>
            <person name="Zeniou-Meyer M."/>
            <person name="Zivanovic I."/>
            <person name="Bolotin-Fukuhara M."/>
            <person name="Thierry A."/>
            <person name="Bouchier C."/>
            <person name="Caudron B."/>
            <person name="Scarpelli C."/>
            <person name="Gaillardin C."/>
            <person name="Weissenbach J."/>
            <person name="Wincker P."/>
            <person name="Souciet J.L."/>
        </authorList>
    </citation>
    <scope>NUCLEOTIDE SEQUENCE [LARGE SCALE GENOMIC DNA]</scope>
    <source>
        <strain evidence="8">ATCC 36239 / CBS 767 / BCRC 21394 / JCM 1990 / NBRC 0083 / IGC 2968</strain>
    </source>
</reference>
<dbReference type="AlphaFoldDB" id="Q6BIV3"/>
<feature type="domain" description="NADH:ubiquinone oxidoreductase intermediate-associated protein 30" evidence="6">
    <location>
        <begin position="35"/>
        <end position="203"/>
    </location>
</feature>
<dbReference type="KEGG" id="dha:DEHA2G07370g"/>
<dbReference type="VEuPathDB" id="FungiDB:DEHA2G07370g"/>
<evidence type="ECO:0000256" key="4">
    <source>
        <dbReference type="ARBA" id="ARBA00023186"/>
    </source>
</evidence>
<feature type="compositionally biased region" description="Basic and acidic residues" evidence="5">
    <location>
        <begin position="218"/>
        <end position="234"/>
    </location>
</feature>
<dbReference type="STRING" id="284592.Q6BIV3"/>
<protein>
    <submittedName>
        <fullName evidence="7">DEHA2G07370p</fullName>
    </submittedName>
</protein>
<dbReference type="OrthoDB" id="42561at2759"/>
<evidence type="ECO:0000256" key="3">
    <source>
        <dbReference type="ARBA" id="ARBA00023128"/>
    </source>
</evidence>
<dbReference type="PANTHER" id="PTHR13194:SF18">
    <property type="entry name" value="COMPLEX I INTERMEDIATE-ASSOCIATED PROTEIN 30, MITOCHONDRIAL"/>
    <property type="match status" value="1"/>
</dbReference>
<comment type="similarity">
    <text evidence="2">Belongs to the CIA30 family.</text>
</comment>
<dbReference type="Pfam" id="PF08547">
    <property type="entry name" value="CIA30"/>
    <property type="match status" value="1"/>
</dbReference>
<proteinExistence type="inferred from homology"/>
<accession>Q6BIV3</accession>
<dbReference type="InterPro" id="IPR039131">
    <property type="entry name" value="NDUFAF1"/>
</dbReference>
<evidence type="ECO:0000313" key="8">
    <source>
        <dbReference type="Proteomes" id="UP000000599"/>
    </source>
</evidence>
<keyword evidence="4" id="KW-0143">Chaperone</keyword>
<name>Q6BIV3_DEBHA</name>
<dbReference type="InterPro" id="IPR013857">
    <property type="entry name" value="NADH-UbQ_OxRdtase-assoc_prot30"/>
</dbReference>
<dbReference type="PANTHER" id="PTHR13194">
    <property type="entry name" value="COMPLEX I INTERMEDIATE-ASSOCIATED PROTEIN 30"/>
    <property type="match status" value="1"/>
</dbReference>
<organism evidence="7 8">
    <name type="scientific">Debaryomyces hansenii (strain ATCC 36239 / CBS 767 / BCRC 21394 / JCM 1990 / NBRC 0083 / IGC 2968)</name>
    <name type="common">Yeast</name>
    <name type="synonym">Torulaspora hansenii</name>
    <dbReference type="NCBI Taxonomy" id="284592"/>
    <lineage>
        <taxon>Eukaryota</taxon>
        <taxon>Fungi</taxon>
        <taxon>Dikarya</taxon>
        <taxon>Ascomycota</taxon>
        <taxon>Saccharomycotina</taxon>
        <taxon>Pichiomycetes</taxon>
        <taxon>Debaryomycetaceae</taxon>
        <taxon>Debaryomyces</taxon>
    </lineage>
</organism>
<dbReference type="Gene3D" id="2.60.120.430">
    <property type="entry name" value="Galactose-binding lectin"/>
    <property type="match status" value="1"/>
</dbReference>
<sequence>MSLRTLGLNSTFSRLFNKPADLTKTVSTVLDFKNNAQTSLDSIMTRCDQEMGGFSSVNFNVDPVSKAGHFYGYLNLDVPKDHPEATRSGYAMFRTRDQKDSWLSGNSYWDWSQYQALVMRIKGDRRKYLVNIQANTPLVTDLFQHRLFLHHPGEWETVVIPLNDFVMTNWGVIQDGGEMNKSEVKTIGIGLLDKQYGPYSLYVDWMKVMTGVEVEAETRKARQEKSSIHGHESHTTGGGNVTTEPHIGAALGSQGNEDPKNTVF</sequence>
<dbReference type="EMBL" id="CR382139">
    <property type="protein sequence ID" value="CAG90329.2"/>
    <property type="molecule type" value="Genomic_DNA"/>
</dbReference>
<evidence type="ECO:0000256" key="5">
    <source>
        <dbReference type="SAM" id="MobiDB-lite"/>
    </source>
</evidence>
<dbReference type="InParanoid" id="Q6BIV3"/>
<dbReference type="GO" id="GO:0051082">
    <property type="term" value="F:unfolded protein binding"/>
    <property type="evidence" value="ECO:0007669"/>
    <property type="project" value="TreeGrafter"/>
</dbReference>
<dbReference type="SUPFAM" id="SSF49785">
    <property type="entry name" value="Galactose-binding domain-like"/>
    <property type="match status" value="1"/>
</dbReference>
<dbReference type="Proteomes" id="UP000000599">
    <property type="component" value="Chromosome G"/>
</dbReference>
<dbReference type="GO" id="GO:0006120">
    <property type="term" value="P:mitochondrial electron transport, NADH to ubiquinone"/>
    <property type="evidence" value="ECO:0007669"/>
    <property type="project" value="TreeGrafter"/>
</dbReference>
<comment type="subcellular location">
    <subcellularLocation>
        <location evidence="1">Mitochondrion</location>
    </subcellularLocation>
</comment>
<dbReference type="GO" id="GO:0005739">
    <property type="term" value="C:mitochondrion"/>
    <property type="evidence" value="ECO:0007669"/>
    <property type="project" value="UniProtKB-SubCell"/>
</dbReference>
<dbReference type="GO" id="GO:0010257">
    <property type="term" value="P:NADH dehydrogenase complex assembly"/>
    <property type="evidence" value="ECO:0007669"/>
    <property type="project" value="TreeGrafter"/>
</dbReference>
<dbReference type="InterPro" id="IPR008979">
    <property type="entry name" value="Galactose-bd-like_sf"/>
</dbReference>
<feature type="region of interest" description="Disordered" evidence="5">
    <location>
        <begin position="218"/>
        <end position="264"/>
    </location>
</feature>
<dbReference type="RefSeq" id="XP_461868.2">
    <property type="nucleotide sequence ID" value="XM_461868.1"/>
</dbReference>
<dbReference type="OMA" id="WIKAVAQ"/>
<evidence type="ECO:0000256" key="1">
    <source>
        <dbReference type="ARBA" id="ARBA00004173"/>
    </source>
</evidence>